<keyword evidence="1" id="KW-0732">Signal</keyword>
<feature type="signal peptide" evidence="1">
    <location>
        <begin position="1"/>
        <end position="21"/>
    </location>
</feature>
<feature type="chain" id="PRO_5002641704" description="Lipoprotein" evidence="1">
    <location>
        <begin position="22"/>
        <end position="183"/>
    </location>
</feature>
<dbReference type="Proteomes" id="UP000004095">
    <property type="component" value="Unassembled WGS sequence"/>
</dbReference>
<evidence type="ECO:0000313" key="3">
    <source>
        <dbReference type="Proteomes" id="UP000004095"/>
    </source>
</evidence>
<comment type="caution">
    <text evidence="2">The sequence shown here is derived from an EMBL/GenBank/DDBJ whole genome shotgun (WGS) entry which is preliminary data.</text>
</comment>
<dbReference type="RefSeq" id="WP_002702760.1">
    <property type="nucleotide sequence ID" value="NZ_AAWS01000048.1"/>
</dbReference>
<protein>
    <recommendedName>
        <fullName evidence="4">Lipoprotein</fullName>
    </recommendedName>
</protein>
<accession>A1ZVW6</accession>
<evidence type="ECO:0008006" key="4">
    <source>
        <dbReference type="Google" id="ProtNLM"/>
    </source>
</evidence>
<dbReference type="AlphaFoldDB" id="A1ZVW6"/>
<sequence>MNKIFIISLLACLGYGASCQAQLNDYSTYQLAFRKGGKIITIQPGLNAATTSVAHERANQVSQQLIFKRHGDAGMLIASVAAPHKFLKRVKEGDADKVTFAAYDSNHSTDYLWIVHIVIGQTDPIVSTNQGGRMTGLLSAPDDASRAATLQADGSIQMSIIDYSLVDDPHRLYVSKKTSPGDF</sequence>
<evidence type="ECO:0000313" key="2">
    <source>
        <dbReference type="EMBL" id="EAY25448.1"/>
    </source>
</evidence>
<reference evidence="2 3" key="1">
    <citation type="submission" date="2007-01" db="EMBL/GenBank/DDBJ databases">
        <authorList>
            <person name="Haygood M."/>
            <person name="Podell S."/>
            <person name="Anderson C."/>
            <person name="Hopkinson B."/>
            <person name="Roe K."/>
            <person name="Barbeau K."/>
            <person name="Gaasterland T."/>
            <person name="Ferriera S."/>
            <person name="Johnson J."/>
            <person name="Kravitz S."/>
            <person name="Beeson K."/>
            <person name="Sutton G."/>
            <person name="Rogers Y.-H."/>
            <person name="Friedman R."/>
            <person name="Frazier M."/>
            <person name="Venter J.C."/>
        </authorList>
    </citation>
    <scope>NUCLEOTIDE SEQUENCE [LARGE SCALE GENOMIC DNA]</scope>
    <source>
        <strain evidence="2 3">ATCC 23134</strain>
    </source>
</reference>
<organism evidence="2 3">
    <name type="scientific">Microscilla marina ATCC 23134</name>
    <dbReference type="NCBI Taxonomy" id="313606"/>
    <lineage>
        <taxon>Bacteria</taxon>
        <taxon>Pseudomonadati</taxon>
        <taxon>Bacteroidota</taxon>
        <taxon>Cytophagia</taxon>
        <taxon>Cytophagales</taxon>
        <taxon>Microscillaceae</taxon>
        <taxon>Microscilla</taxon>
    </lineage>
</organism>
<dbReference type="EMBL" id="AAWS01000048">
    <property type="protein sequence ID" value="EAY25448.1"/>
    <property type="molecule type" value="Genomic_DNA"/>
</dbReference>
<evidence type="ECO:0000256" key="1">
    <source>
        <dbReference type="SAM" id="SignalP"/>
    </source>
</evidence>
<keyword evidence="3" id="KW-1185">Reference proteome</keyword>
<name>A1ZVW6_MICM2</name>
<gene>
    <name evidence="2" type="ORF">M23134_00802</name>
</gene>
<proteinExistence type="predicted"/>